<feature type="region of interest" description="Disordered" evidence="1">
    <location>
        <begin position="1"/>
        <end position="25"/>
    </location>
</feature>
<dbReference type="PROSITE" id="PS50800">
    <property type="entry name" value="SAP"/>
    <property type="match status" value="1"/>
</dbReference>
<feature type="compositionally biased region" description="Basic and acidic residues" evidence="1">
    <location>
        <begin position="81"/>
        <end position="100"/>
    </location>
</feature>
<accession>A0AAD7G3U2</accession>
<feature type="compositionally biased region" description="Basic and acidic residues" evidence="1">
    <location>
        <begin position="185"/>
        <end position="195"/>
    </location>
</feature>
<feature type="compositionally biased region" description="Acidic residues" evidence="1">
    <location>
        <begin position="468"/>
        <end position="477"/>
    </location>
</feature>
<feature type="compositionally biased region" description="Basic residues" evidence="1">
    <location>
        <begin position="482"/>
        <end position="492"/>
    </location>
</feature>
<feature type="compositionally biased region" description="Basic and acidic residues" evidence="1">
    <location>
        <begin position="1"/>
        <end position="12"/>
    </location>
</feature>
<protein>
    <recommendedName>
        <fullName evidence="2">SAP domain-containing protein</fullName>
    </recommendedName>
</protein>
<feature type="region of interest" description="Disordered" evidence="1">
    <location>
        <begin position="74"/>
        <end position="100"/>
    </location>
</feature>
<gene>
    <name evidence="3" type="ORF">B0H17DRAFT_1211223</name>
</gene>
<dbReference type="Proteomes" id="UP001221757">
    <property type="component" value="Unassembled WGS sequence"/>
</dbReference>
<dbReference type="AlphaFoldDB" id="A0AAD7G3U2"/>
<dbReference type="EMBL" id="JARKIE010000221">
    <property type="protein sequence ID" value="KAJ7664773.1"/>
    <property type="molecule type" value="Genomic_DNA"/>
</dbReference>
<evidence type="ECO:0000256" key="1">
    <source>
        <dbReference type="SAM" id="MobiDB-lite"/>
    </source>
</evidence>
<keyword evidence="4" id="KW-1185">Reference proteome</keyword>
<sequence length="512" mass="56233">MSESNKAPDSEHPPLNGRVHKGRKKSELQDIAEALGLDSTGVVETLVARIKPYLASQTATLSQVPRFSGLYTFKPTRKATKKTEKMSADKAAEDDSEKAKSLALTATDLKLQELKVTTDPPGSFAPLSLQKNTSHEVVHDEDPKSSSDEDGSSSPLTSSSVVGSDSQWDLVDTGDKKGKKKKKKAESALEKEKQDIPNVSHETKPVLMKLLSVNGPAQDVYVPELEAGSTVAQHMQGSKIKALDFEPANIFNLQPTSQGYYTGDIIYEAPSAPDGTIQKPEGSGLAVGATHLTGSGSDKPLEIAREREKYDIFKNPELMKEFYASLRAHADVDLKTYPAGPVDDMEEALKQHLAYETVLEEFKPWLKKKKGYHAEKFHGQDFTKTQITTALGLKSSTIGNINKYFDHERLLHTPDALEWFTSKGVDHATTYNSMKPSGWKKRLDANHQAAIRRNSKRRRSSTPSSSDSGEDSSDDSSDGGHARRKAKKKKLAKKSEKQAKKKSAKPDSNNLD</sequence>
<dbReference type="InterPro" id="IPR003034">
    <property type="entry name" value="SAP_dom"/>
</dbReference>
<evidence type="ECO:0000313" key="4">
    <source>
        <dbReference type="Proteomes" id="UP001221757"/>
    </source>
</evidence>
<name>A0AAD7G3U2_MYCRO</name>
<feature type="region of interest" description="Disordered" evidence="1">
    <location>
        <begin position="117"/>
        <end position="196"/>
    </location>
</feature>
<comment type="caution">
    <text evidence="3">The sequence shown here is derived from an EMBL/GenBank/DDBJ whole genome shotgun (WGS) entry which is preliminary data.</text>
</comment>
<feature type="compositionally biased region" description="Low complexity" evidence="1">
    <location>
        <begin position="152"/>
        <end position="166"/>
    </location>
</feature>
<evidence type="ECO:0000259" key="2">
    <source>
        <dbReference type="PROSITE" id="PS50800"/>
    </source>
</evidence>
<feature type="region of interest" description="Disordered" evidence="1">
    <location>
        <begin position="431"/>
        <end position="512"/>
    </location>
</feature>
<evidence type="ECO:0000313" key="3">
    <source>
        <dbReference type="EMBL" id="KAJ7664773.1"/>
    </source>
</evidence>
<feature type="compositionally biased region" description="Basic and acidic residues" evidence="1">
    <location>
        <begin position="133"/>
        <end position="147"/>
    </location>
</feature>
<organism evidence="3 4">
    <name type="scientific">Mycena rosella</name>
    <name type="common">Pink bonnet</name>
    <name type="synonym">Agaricus rosellus</name>
    <dbReference type="NCBI Taxonomy" id="1033263"/>
    <lineage>
        <taxon>Eukaryota</taxon>
        <taxon>Fungi</taxon>
        <taxon>Dikarya</taxon>
        <taxon>Basidiomycota</taxon>
        <taxon>Agaricomycotina</taxon>
        <taxon>Agaricomycetes</taxon>
        <taxon>Agaricomycetidae</taxon>
        <taxon>Agaricales</taxon>
        <taxon>Marasmiineae</taxon>
        <taxon>Mycenaceae</taxon>
        <taxon>Mycena</taxon>
    </lineage>
</organism>
<feature type="domain" description="SAP" evidence="2">
    <location>
        <begin position="20"/>
        <end position="54"/>
    </location>
</feature>
<proteinExistence type="predicted"/>
<reference evidence="3" key="1">
    <citation type="submission" date="2023-03" db="EMBL/GenBank/DDBJ databases">
        <title>Massive genome expansion in bonnet fungi (Mycena s.s.) driven by repeated elements and novel gene families across ecological guilds.</title>
        <authorList>
            <consortium name="Lawrence Berkeley National Laboratory"/>
            <person name="Harder C.B."/>
            <person name="Miyauchi S."/>
            <person name="Viragh M."/>
            <person name="Kuo A."/>
            <person name="Thoen E."/>
            <person name="Andreopoulos B."/>
            <person name="Lu D."/>
            <person name="Skrede I."/>
            <person name="Drula E."/>
            <person name="Henrissat B."/>
            <person name="Morin E."/>
            <person name="Kohler A."/>
            <person name="Barry K."/>
            <person name="LaButti K."/>
            <person name="Morin E."/>
            <person name="Salamov A."/>
            <person name="Lipzen A."/>
            <person name="Mereny Z."/>
            <person name="Hegedus B."/>
            <person name="Baldrian P."/>
            <person name="Stursova M."/>
            <person name="Weitz H."/>
            <person name="Taylor A."/>
            <person name="Grigoriev I.V."/>
            <person name="Nagy L.G."/>
            <person name="Martin F."/>
            <person name="Kauserud H."/>
        </authorList>
    </citation>
    <scope>NUCLEOTIDE SEQUENCE</scope>
    <source>
        <strain evidence="3">CBHHK067</strain>
    </source>
</reference>